<dbReference type="AlphaFoldDB" id="A0A839AQR2"/>
<keyword evidence="3" id="KW-1185">Reference proteome</keyword>
<keyword evidence="1" id="KW-0732">Signal</keyword>
<sequence>MRLKLFVFLFVITSFVAKSQTSNILSGSDYQNIKINNVIITDLKKAKGKKASVEKLLGPATSFTKDENEIYHYFKFNGLSVDFVMRGKPYIESFEINNNQASITIKGTTVTVGDNISKLGDVVFMVARNGDKSILFTDCEDCDSFVNIEFDQGTNVITKISYMDMS</sequence>
<accession>A0A839AQR2</accession>
<dbReference type="Proteomes" id="UP000563906">
    <property type="component" value="Unassembled WGS sequence"/>
</dbReference>
<comment type="caution">
    <text evidence="2">The sequence shown here is derived from an EMBL/GenBank/DDBJ whole genome shotgun (WGS) entry which is preliminary data.</text>
</comment>
<evidence type="ECO:0000313" key="2">
    <source>
        <dbReference type="EMBL" id="MBA6156720.1"/>
    </source>
</evidence>
<reference evidence="2 3" key="1">
    <citation type="submission" date="2020-07" db="EMBL/GenBank/DDBJ databases">
        <title>Bacterium isolated from marine sediment.</title>
        <authorList>
            <person name="Shang D."/>
            <person name="Du Z.-J."/>
        </authorList>
    </citation>
    <scope>NUCLEOTIDE SEQUENCE [LARGE SCALE GENOMIC DNA]</scope>
    <source>
        <strain evidence="2 3">S7007</strain>
    </source>
</reference>
<dbReference type="EMBL" id="JACGLS010000004">
    <property type="protein sequence ID" value="MBA6156720.1"/>
    <property type="molecule type" value="Genomic_DNA"/>
</dbReference>
<name>A0A839AQR2_9FLAO</name>
<feature type="signal peptide" evidence="1">
    <location>
        <begin position="1"/>
        <end position="19"/>
    </location>
</feature>
<organism evidence="2 3">
    <name type="scientific">Tenacibaculum pelagium</name>
    <dbReference type="NCBI Taxonomy" id="2759527"/>
    <lineage>
        <taxon>Bacteria</taxon>
        <taxon>Pseudomonadati</taxon>
        <taxon>Bacteroidota</taxon>
        <taxon>Flavobacteriia</taxon>
        <taxon>Flavobacteriales</taxon>
        <taxon>Flavobacteriaceae</taxon>
        <taxon>Tenacibaculum</taxon>
    </lineage>
</organism>
<proteinExistence type="predicted"/>
<dbReference type="RefSeq" id="WP_182125224.1">
    <property type="nucleotide sequence ID" value="NZ_JACGLS010000004.1"/>
</dbReference>
<protein>
    <submittedName>
        <fullName evidence="2">Uncharacterized protein</fullName>
    </submittedName>
</protein>
<gene>
    <name evidence="2" type="ORF">H3Z83_09360</name>
</gene>
<feature type="chain" id="PRO_5032377382" evidence="1">
    <location>
        <begin position="20"/>
        <end position="166"/>
    </location>
</feature>
<evidence type="ECO:0000313" key="3">
    <source>
        <dbReference type="Proteomes" id="UP000563906"/>
    </source>
</evidence>
<evidence type="ECO:0000256" key="1">
    <source>
        <dbReference type="SAM" id="SignalP"/>
    </source>
</evidence>